<gene>
    <name evidence="1" type="ORF">CDAR_123251</name>
</gene>
<evidence type="ECO:0000313" key="2">
    <source>
        <dbReference type="Proteomes" id="UP001054837"/>
    </source>
</evidence>
<protein>
    <submittedName>
        <fullName evidence="1">Uncharacterized protein</fullName>
    </submittedName>
</protein>
<sequence>MDFALPRSASVQQWTYQVADEDIQTIRIKVNRSGTGSVHAWLDMKYRRLFCERSLTGREGRRRERSRGKRHFSSR</sequence>
<dbReference type="AlphaFoldDB" id="A0AAV4QF83"/>
<accession>A0AAV4QF83</accession>
<proteinExistence type="predicted"/>
<comment type="caution">
    <text evidence="1">The sequence shown here is derived from an EMBL/GenBank/DDBJ whole genome shotgun (WGS) entry which is preliminary data.</text>
</comment>
<dbReference type="Proteomes" id="UP001054837">
    <property type="component" value="Unassembled WGS sequence"/>
</dbReference>
<dbReference type="EMBL" id="BPLQ01004275">
    <property type="protein sequence ID" value="GIY06939.1"/>
    <property type="molecule type" value="Genomic_DNA"/>
</dbReference>
<organism evidence="1 2">
    <name type="scientific">Caerostris darwini</name>
    <dbReference type="NCBI Taxonomy" id="1538125"/>
    <lineage>
        <taxon>Eukaryota</taxon>
        <taxon>Metazoa</taxon>
        <taxon>Ecdysozoa</taxon>
        <taxon>Arthropoda</taxon>
        <taxon>Chelicerata</taxon>
        <taxon>Arachnida</taxon>
        <taxon>Araneae</taxon>
        <taxon>Araneomorphae</taxon>
        <taxon>Entelegynae</taxon>
        <taxon>Araneoidea</taxon>
        <taxon>Araneidae</taxon>
        <taxon>Caerostris</taxon>
    </lineage>
</organism>
<evidence type="ECO:0000313" key="1">
    <source>
        <dbReference type="EMBL" id="GIY06939.1"/>
    </source>
</evidence>
<reference evidence="1 2" key="1">
    <citation type="submission" date="2021-06" db="EMBL/GenBank/DDBJ databases">
        <title>Caerostris darwini draft genome.</title>
        <authorList>
            <person name="Kono N."/>
            <person name="Arakawa K."/>
        </authorList>
    </citation>
    <scope>NUCLEOTIDE SEQUENCE [LARGE SCALE GENOMIC DNA]</scope>
</reference>
<keyword evidence="2" id="KW-1185">Reference proteome</keyword>
<name>A0AAV4QF83_9ARAC</name>